<dbReference type="PANTHER" id="PTHR12911:SF8">
    <property type="entry name" value="KLAROID PROTEIN-RELATED"/>
    <property type="match status" value="1"/>
</dbReference>
<dbReference type="EMBL" id="OV121140">
    <property type="protein sequence ID" value="CAH0563597.1"/>
    <property type="molecule type" value="Genomic_DNA"/>
</dbReference>
<organism evidence="8 9">
    <name type="scientific">Brassicogethes aeneus</name>
    <name type="common">Rape pollen beetle</name>
    <name type="synonym">Meligethes aeneus</name>
    <dbReference type="NCBI Taxonomy" id="1431903"/>
    <lineage>
        <taxon>Eukaryota</taxon>
        <taxon>Metazoa</taxon>
        <taxon>Ecdysozoa</taxon>
        <taxon>Arthropoda</taxon>
        <taxon>Hexapoda</taxon>
        <taxon>Insecta</taxon>
        <taxon>Pterygota</taxon>
        <taxon>Neoptera</taxon>
        <taxon>Endopterygota</taxon>
        <taxon>Coleoptera</taxon>
        <taxon>Polyphaga</taxon>
        <taxon>Cucujiformia</taxon>
        <taxon>Nitidulidae</taxon>
        <taxon>Meligethinae</taxon>
        <taxon>Brassicogethes</taxon>
    </lineage>
</organism>
<feature type="compositionally biased region" description="Low complexity" evidence="5">
    <location>
        <begin position="41"/>
        <end position="55"/>
    </location>
</feature>
<dbReference type="InterPro" id="IPR012919">
    <property type="entry name" value="SUN_dom"/>
</dbReference>
<dbReference type="Gene3D" id="2.60.120.260">
    <property type="entry name" value="Galactose-binding domain-like"/>
    <property type="match status" value="1"/>
</dbReference>
<evidence type="ECO:0000256" key="4">
    <source>
        <dbReference type="ARBA" id="ARBA00023136"/>
    </source>
</evidence>
<accession>A0A9P0BHL8</accession>
<dbReference type="GO" id="GO:0034993">
    <property type="term" value="C:meiotic nuclear membrane microtubule tethering complex"/>
    <property type="evidence" value="ECO:0007669"/>
    <property type="project" value="TreeGrafter"/>
</dbReference>
<evidence type="ECO:0000256" key="2">
    <source>
        <dbReference type="ARBA" id="ARBA00022692"/>
    </source>
</evidence>
<evidence type="ECO:0000256" key="3">
    <source>
        <dbReference type="ARBA" id="ARBA00022989"/>
    </source>
</evidence>
<evidence type="ECO:0000256" key="1">
    <source>
        <dbReference type="ARBA" id="ARBA00004370"/>
    </source>
</evidence>
<proteinExistence type="predicted"/>
<dbReference type="PANTHER" id="PTHR12911">
    <property type="entry name" value="SAD1/UNC-84-LIKE PROTEIN-RELATED"/>
    <property type="match status" value="1"/>
</dbReference>
<feature type="transmembrane region" description="Helical" evidence="6">
    <location>
        <begin position="280"/>
        <end position="304"/>
    </location>
</feature>
<evidence type="ECO:0000313" key="9">
    <source>
        <dbReference type="Proteomes" id="UP001154078"/>
    </source>
</evidence>
<evidence type="ECO:0000256" key="5">
    <source>
        <dbReference type="SAM" id="MobiDB-lite"/>
    </source>
</evidence>
<name>A0A9P0BHL8_BRAAE</name>
<protein>
    <recommendedName>
        <fullName evidence="7">SUN domain-containing protein</fullName>
    </recommendedName>
</protein>
<evidence type="ECO:0000313" key="8">
    <source>
        <dbReference type="EMBL" id="CAH0563597.1"/>
    </source>
</evidence>
<evidence type="ECO:0000256" key="6">
    <source>
        <dbReference type="SAM" id="Phobius"/>
    </source>
</evidence>
<feature type="region of interest" description="Disordered" evidence="5">
    <location>
        <begin position="1"/>
        <end position="91"/>
    </location>
</feature>
<keyword evidence="2 6" id="KW-0812">Transmembrane</keyword>
<dbReference type="AlphaFoldDB" id="A0A9P0BHL8"/>
<dbReference type="GO" id="GO:0043495">
    <property type="term" value="F:protein-membrane adaptor activity"/>
    <property type="evidence" value="ECO:0007669"/>
    <property type="project" value="TreeGrafter"/>
</dbReference>
<keyword evidence="9" id="KW-1185">Reference proteome</keyword>
<evidence type="ECO:0000259" key="7">
    <source>
        <dbReference type="Pfam" id="PF07738"/>
    </source>
</evidence>
<dbReference type="InterPro" id="IPR045119">
    <property type="entry name" value="SUN1-5"/>
</dbReference>
<comment type="subcellular location">
    <subcellularLocation>
        <location evidence="1">Membrane</location>
    </subcellularLocation>
</comment>
<reference evidence="8" key="1">
    <citation type="submission" date="2021-12" db="EMBL/GenBank/DDBJ databases">
        <authorList>
            <person name="King R."/>
        </authorList>
    </citation>
    <scope>NUCLEOTIDE SEQUENCE</scope>
</reference>
<keyword evidence="4 6" id="KW-0472">Membrane</keyword>
<dbReference type="Pfam" id="PF07738">
    <property type="entry name" value="Sad1_UNC"/>
    <property type="match status" value="1"/>
</dbReference>
<feature type="domain" description="SUN" evidence="7">
    <location>
        <begin position="598"/>
        <end position="663"/>
    </location>
</feature>
<keyword evidence="3 6" id="KW-1133">Transmembrane helix</keyword>
<feature type="compositionally biased region" description="Basic residues" evidence="5">
    <location>
        <begin position="1"/>
        <end position="10"/>
    </location>
</feature>
<sequence>MELRSSRSRSKTPFVVESFDRESIEKESSSKVVKMTRKTTTRSQINSSEVSSSTSKPRKSSRLEKSSKKISYKTSDYSSEDNDSFTSKRSITQNEKNQFIEDARALANGSGDISALELYRSSDRYWDKYPKTDYTYSYHSQDRFEIAPGEVIMPNMSRRTIHNLDCTINDVHSKSTNTDLLEGFTSLYKTENLQRRKLFNNNFDDTVDETTSRYTTEQTLWYRAKRRILTIISTITTIYYFFQKIQTSIFSKIHRFCSWVMLLDTYLMMKNPNWNKQNKLALLCIVPLLFFGGWYLLTLLGSLFGGVPINSTAENIEIIQNNDEIIEEILTKSDEIPNINITPEKSGFTDEELNKIASLIKEKIDLTEKINSEHVAQQILQNTNFIKIVNTRKNLDKDEIIATLKEDIKKIQLDFERRQNEITSVINNMRSENAENSARLGVELKKCCQKSLINIEGYVGKLVGDFLNNPVYLGEQKGFAQFLKGILVAKQELEEKLEGVTTKLEGQFEGLLRDNTQVILNDISGKIQGKMAVGSVGDVSDEHIKLIVKNTLNIYDADRTGLVDYAMEPMGGQVLTTRCTEAYHSGKAVVSVLGIPLWYPVNTPRTVITPGINPGECFAFENFPGFLVIKLSSKIHVEAFSLEHVNKLLVPNGKIDSAPQKFRSLRPNRGKRQKPRQNRRILVRLQRRRPAILPRRFPRSHLRPRRVEGDLQPRQPELHLLVSI</sequence>
<gene>
    <name evidence="8" type="ORF">MELIAE_LOCUS12377</name>
</gene>
<dbReference type="OrthoDB" id="342281at2759"/>
<dbReference type="Proteomes" id="UP001154078">
    <property type="component" value="Chromosome 9"/>
</dbReference>
<feature type="compositionally biased region" description="Basic and acidic residues" evidence="5">
    <location>
        <begin position="18"/>
        <end position="29"/>
    </location>
</feature>